<accession>A0ABT4AD29</accession>
<dbReference type="RefSeq" id="WP_267538290.1">
    <property type="nucleotide sequence ID" value="NZ_JAPNKA010000001.1"/>
</dbReference>
<evidence type="ECO:0000256" key="2">
    <source>
        <dbReference type="SAM" id="Phobius"/>
    </source>
</evidence>
<feature type="compositionally biased region" description="Basic and acidic residues" evidence="1">
    <location>
        <begin position="271"/>
        <end position="291"/>
    </location>
</feature>
<name>A0ABT4AD29_9BACT</name>
<evidence type="ECO:0000313" key="4">
    <source>
        <dbReference type="Proteomes" id="UP001207654"/>
    </source>
</evidence>
<organism evidence="3 4">
    <name type="scientific">Archangium lansingense</name>
    <dbReference type="NCBI Taxonomy" id="2995310"/>
    <lineage>
        <taxon>Bacteria</taxon>
        <taxon>Pseudomonadati</taxon>
        <taxon>Myxococcota</taxon>
        <taxon>Myxococcia</taxon>
        <taxon>Myxococcales</taxon>
        <taxon>Cystobacterineae</taxon>
        <taxon>Archangiaceae</taxon>
        <taxon>Archangium</taxon>
    </lineage>
</organism>
<feature type="region of interest" description="Disordered" evidence="1">
    <location>
        <begin position="257"/>
        <end position="291"/>
    </location>
</feature>
<evidence type="ECO:0000256" key="1">
    <source>
        <dbReference type="SAM" id="MobiDB-lite"/>
    </source>
</evidence>
<keyword evidence="2" id="KW-0472">Membrane</keyword>
<keyword evidence="2" id="KW-1133">Transmembrane helix</keyword>
<keyword evidence="4" id="KW-1185">Reference proteome</keyword>
<comment type="caution">
    <text evidence="3">The sequence shown here is derived from an EMBL/GenBank/DDBJ whole genome shotgun (WGS) entry which is preliminary data.</text>
</comment>
<dbReference type="EMBL" id="JAPNKA010000001">
    <property type="protein sequence ID" value="MCY1079578.1"/>
    <property type="molecule type" value="Genomic_DNA"/>
</dbReference>
<gene>
    <name evidence="3" type="ORF">OV287_34475</name>
</gene>
<evidence type="ECO:0000313" key="3">
    <source>
        <dbReference type="EMBL" id="MCY1079578.1"/>
    </source>
</evidence>
<proteinExistence type="predicted"/>
<feature type="transmembrane region" description="Helical" evidence="2">
    <location>
        <begin position="41"/>
        <end position="59"/>
    </location>
</feature>
<dbReference type="Proteomes" id="UP001207654">
    <property type="component" value="Unassembled WGS sequence"/>
</dbReference>
<protein>
    <submittedName>
        <fullName evidence="3">Uncharacterized protein</fullName>
    </submittedName>
</protein>
<sequence length="291" mass="33405">MSEDGAKVEGHVPGHHLKESAFDEKLQRSFAMLERREERQAALRSLLVLVLTVVFWVLQVRVKAIAGWVALITTLVVVAYLGLEGVGIVRRRQLLSGCRGQTRRQMEWHLRRLGCLSNTRIEELEETAKSQGGTPNAIIELAFQDGWNKGLEELLVRPEVNDGERRVIKQCQYVHGKASKQAAGPKQDSKWNFLSSGCAKRTQEDLRWHLKQLQREGLYKVREFQSFSWRTRERHEQIQRAYREGLKLGLQELLSKPASSRTEQQAIREFLGSREEPAEVGTERSEPTTMH</sequence>
<feature type="transmembrane region" description="Helical" evidence="2">
    <location>
        <begin position="65"/>
        <end position="83"/>
    </location>
</feature>
<keyword evidence="2" id="KW-0812">Transmembrane</keyword>
<reference evidence="3 4" key="1">
    <citation type="submission" date="2022-11" db="EMBL/GenBank/DDBJ databases">
        <title>Minimal conservation of predation-associated metabolite biosynthetic gene clusters underscores biosynthetic potential of Myxococcota including descriptions for ten novel species: Archangium lansinium sp. nov., Myxococcus landrumus sp. nov., Nannocystis bai.</title>
        <authorList>
            <person name="Ahearne A."/>
            <person name="Stevens C."/>
            <person name="Phillips K."/>
        </authorList>
    </citation>
    <scope>NUCLEOTIDE SEQUENCE [LARGE SCALE GENOMIC DNA]</scope>
    <source>
        <strain evidence="3 4">MIWBW</strain>
    </source>
</reference>